<accession>A0A3A2Z108</accession>
<name>A0A3A2Z108_9EURO</name>
<feature type="non-terminal residue" evidence="1">
    <location>
        <position position="1"/>
    </location>
</feature>
<comment type="caution">
    <text evidence="1">The sequence shown here is derived from an EMBL/GenBank/DDBJ whole genome shotgun (WGS) entry which is preliminary data.</text>
</comment>
<organism evidence="1 2">
    <name type="scientific">Aspergillus sclerotialis</name>
    <dbReference type="NCBI Taxonomy" id="2070753"/>
    <lineage>
        <taxon>Eukaryota</taxon>
        <taxon>Fungi</taxon>
        <taxon>Dikarya</taxon>
        <taxon>Ascomycota</taxon>
        <taxon>Pezizomycotina</taxon>
        <taxon>Eurotiomycetes</taxon>
        <taxon>Eurotiomycetidae</taxon>
        <taxon>Eurotiales</taxon>
        <taxon>Aspergillaceae</taxon>
        <taxon>Aspergillus</taxon>
        <taxon>Aspergillus subgen. Polypaecilum</taxon>
    </lineage>
</organism>
<proteinExistence type="predicted"/>
<sequence length="75" mass="7513">GASCPGAGEMCQLPATTFLSAVRTSQLRVTTGPVEEEKCLSLAGLDLLGEVTSSDPAKSLPGPGLLPLALAGCWA</sequence>
<evidence type="ECO:0000313" key="2">
    <source>
        <dbReference type="Proteomes" id="UP000266188"/>
    </source>
</evidence>
<reference evidence="2" key="1">
    <citation type="submission" date="2017-02" db="EMBL/GenBank/DDBJ databases">
        <authorList>
            <person name="Tafer H."/>
            <person name="Lopandic K."/>
        </authorList>
    </citation>
    <scope>NUCLEOTIDE SEQUENCE [LARGE SCALE GENOMIC DNA]</scope>
    <source>
        <strain evidence="2">CBS 366.77</strain>
    </source>
</reference>
<keyword evidence="2" id="KW-1185">Reference proteome</keyword>
<dbReference type="EMBL" id="MVGC01002660">
    <property type="protein sequence ID" value="RJE16792.1"/>
    <property type="molecule type" value="Genomic_DNA"/>
</dbReference>
<feature type="non-terminal residue" evidence="1">
    <location>
        <position position="75"/>
    </location>
</feature>
<gene>
    <name evidence="1" type="ORF">PHISCL_10871</name>
</gene>
<dbReference type="Proteomes" id="UP000266188">
    <property type="component" value="Unassembled WGS sequence"/>
</dbReference>
<evidence type="ECO:0000313" key="1">
    <source>
        <dbReference type="EMBL" id="RJE16792.1"/>
    </source>
</evidence>
<protein>
    <submittedName>
        <fullName evidence="1">Uncharacterized protein</fullName>
    </submittedName>
</protein>
<dbReference type="AlphaFoldDB" id="A0A3A2Z108"/>